<reference evidence="4" key="1">
    <citation type="submission" date="2024-05" db="EMBL/GenBank/DDBJ databases">
        <title>Draft Genome Sequences of Flagellimonas sp. MMG031 and Marinobacter sp. MMG032 Isolated from the dinoflagellate Symbiodinium pilosum.</title>
        <authorList>
            <person name="Shikuma N.J."/>
            <person name="Farrell M.V."/>
        </authorList>
    </citation>
    <scope>NUCLEOTIDE SEQUENCE</scope>
    <source>
        <strain evidence="4">MMG031</strain>
    </source>
</reference>
<keyword evidence="1 4" id="KW-0378">Hydrolase</keyword>
<dbReference type="AlphaFoldDB" id="A0AAU7MV83"/>
<dbReference type="GO" id="GO:0005829">
    <property type="term" value="C:cytosol"/>
    <property type="evidence" value="ECO:0007669"/>
    <property type="project" value="TreeGrafter"/>
</dbReference>
<dbReference type="PANTHER" id="PTHR12304">
    <property type="entry name" value="INOSINE-URIDINE PREFERRING NUCLEOSIDE HYDROLASE"/>
    <property type="match status" value="1"/>
</dbReference>
<accession>A0AAU7MV83</accession>
<name>A0AAU7MV83_9FLAO</name>
<evidence type="ECO:0000256" key="1">
    <source>
        <dbReference type="ARBA" id="ARBA00022801"/>
    </source>
</evidence>
<dbReference type="InterPro" id="IPR023186">
    <property type="entry name" value="IUNH"/>
</dbReference>
<dbReference type="InterPro" id="IPR001910">
    <property type="entry name" value="Inosine/uridine_hydrolase_dom"/>
</dbReference>
<dbReference type="SUPFAM" id="SSF53590">
    <property type="entry name" value="Nucleoside hydrolase"/>
    <property type="match status" value="1"/>
</dbReference>
<dbReference type="Pfam" id="PF01156">
    <property type="entry name" value="IU_nuc_hydro"/>
    <property type="match status" value="1"/>
</dbReference>
<dbReference type="PANTHER" id="PTHR12304:SF4">
    <property type="entry name" value="URIDINE NUCLEOSIDASE"/>
    <property type="match status" value="1"/>
</dbReference>
<protein>
    <submittedName>
        <fullName evidence="4">Nucleoside hydrolase</fullName>
    </submittedName>
</protein>
<dbReference type="KEGG" id="fld:ABNE31_11810"/>
<dbReference type="InterPro" id="IPR036452">
    <property type="entry name" value="Ribo_hydro-like"/>
</dbReference>
<dbReference type="EMBL" id="CP157804">
    <property type="protein sequence ID" value="XBQ22284.1"/>
    <property type="molecule type" value="Genomic_DNA"/>
</dbReference>
<evidence type="ECO:0000256" key="2">
    <source>
        <dbReference type="ARBA" id="ARBA00023295"/>
    </source>
</evidence>
<dbReference type="GO" id="GO:0006152">
    <property type="term" value="P:purine nucleoside catabolic process"/>
    <property type="evidence" value="ECO:0007669"/>
    <property type="project" value="TreeGrafter"/>
</dbReference>
<evidence type="ECO:0000313" key="4">
    <source>
        <dbReference type="EMBL" id="XBQ22284.1"/>
    </source>
</evidence>
<proteinExistence type="predicted"/>
<dbReference type="Gene3D" id="3.90.245.10">
    <property type="entry name" value="Ribonucleoside hydrolase-like"/>
    <property type="match status" value="1"/>
</dbReference>
<gene>
    <name evidence="4" type="ORF">ABNE31_11810</name>
</gene>
<organism evidence="4">
    <name type="scientific">Flagellimonas sp. MMG031</name>
    <dbReference type="NCBI Taxonomy" id="3158549"/>
    <lineage>
        <taxon>Bacteria</taxon>
        <taxon>Pseudomonadati</taxon>
        <taxon>Bacteroidota</taxon>
        <taxon>Flavobacteriia</taxon>
        <taxon>Flavobacteriales</taxon>
        <taxon>Flavobacteriaceae</taxon>
        <taxon>Flagellimonas</taxon>
    </lineage>
</organism>
<sequence>MNLKPVSVRILVLVFFLSCSALVLGQTRQVIVDADTGNEVDDFYALVRILADSTVEVTALNAAHWQTSHWAVDRTMENSHRLNQQLLGEMDLQIRTLRGAPARMYDWGDRAQHSAAAYEIIAQAEQKDRVTILVLGALTNVASAVFIRPEIVEKLEVYWLGTTMDFDTGVLKRNDFNPLMDPFALDYLLDSRVTMNIMPINVAVDMEIDYDELSSKIGNNALGRFLIKRWDDHLDGSRQSRVLWDLALTAAYLRPELAKSILVRTSRDSGNRDIIFYSSIDAKAIYQDFYKILADFQDLLKEKNIERKVPN</sequence>
<dbReference type="RefSeq" id="WP_349351281.1">
    <property type="nucleotide sequence ID" value="NZ_CP157804.1"/>
</dbReference>
<evidence type="ECO:0000259" key="3">
    <source>
        <dbReference type="Pfam" id="PF01156"/>
    </source>
</evidence>
<dbReference type="GO" id="GO:0008477">
    <property type="term" value="F:purine nucleosidase activity"/>
    <property type="evidence" value="ECO:0007669"/>
    <property type="project" value="TreeGrafter"/>
</dbReference>
<feature type="domain" description="Inosine/uridine-preferring nucleoside hydrolase" evidence="3">
    <location>
        <begin position="30"/>
        <end position="259"/>
    </location>
</feature>
<keyword evidence="2" id="KW-0326">Glycosidase</keyword>